<dbReference type="Proteomes" id="UP000214588">
    <property type="component" value="Unassembled WGS sequence"/>
</dbReference>
<evidence type="ECO:0000313" key="3">
    <source>
        <dbReference type="Proteomes" id="UP000214588"/>
    </source>
</evidence>
<gene>
    <name evidence="2" type="ORF">CDO51_00105</name>
</gene>
<comment type="caution">
    <text evidence="2">The sequence shown here is derived from an EMBL/GenBank/DDBJ whole genome shotgun (WGS) entry which is preliminary data.</text>
</comment>
<protein>
    <recommendedName>
        <fullName evidence="4">Flagellar FliJ protein</fullName>
    </recommendedName>
</protein>
<reference evidence="2 3" key="1">
    <citation type="submission" date="2017-06" db="EMBL/GenBank/DDBJ databases">
        <title>Draft Genome Sequence of Natranaerobius trueperi halophilic, alkalithermophilic bacteria from soda lakes.</title>
        <authorList>
            <person name="Zhao B."/>
        </authorList>
    </citation>
    <scope>NUCLEOTIDE SEQUENCE [LARGE SCALE GENOMIC DNA]</scope>
    <source>
        <strain evidence="2 3">DSM 18760</strain>
    </source>
</reference>
<keyword evidence="1" id="KW-0175">Coiled coil</keyword>
<name>A0A226C0U1_9FIRM</name>
<dbReference type="EMBL" id="NIQC01000001">
    <property type="protein sequence ID" value="OWZ84846.1"/>
    <property type="molecule type" value="Genomic_DNA"/>
</dbReference>
<accession>A0A226C0U1</accession>
<sequence>MEKLNEWIQYLKEHRKQTKKFLNLTERQEKLVAKDKVDEFMSLFEKKQEIMKEVDRLKEIIIGYKEEYQDYVEEPYLKEIRTLQKESQENIETAIEKNKALESKLNNKKSNIGEELKKTKMDKQTVDAYLSGKNRSKGEGFFFDKKN</sequence>
<evidence type="ECO:0000256" key="1">
    <source>
        <dbReference type="SAM" id="Coils"/>
    </source>
</evidence>
<keyword evidence="3" id="KW-1185">Reference proteome</keyword>
<dbReference type="AlphaFoldDB" id="A0A226C0U1"/>
<dbReference type="RefSeq" id="WP_089022270.1">
    <property type="nucleotide sequence ID" value="NZ_NIQC01000001.1"/>
</dbReference>
<evidence type="ECO:0008006" key="4">
    <source>
        <dbReference type="Google" id="ProtNLM"/>
    </source>
</evidence>
<feature type="coiled-coil region" evidence="1">
    <location>
        <begin position="47"/>
        <end position="118"/>
    </location>
</feature>
<proteinExistence type="predicted"/>
<organism evidence="2 3">
    <name type="scientific">Natranaerobius trueperi</name>
    <dbReference type="NCBI Taxonomy" id="759412"/>
    <lineage>
        <taxon>Bacteria</taxon>
        <taxon>Bacillati</taxon>
        <taxon>Bacillota</taxon>
        <taxon>Clostridia</taxon>
        <taxon>Natranaerobiales</taxon>
        <taxon>Natranaerobiaceae</taxon>
        <taxon>Natranaerobius</taxon>
    </lineage>
</organism>
<evidence type="ECO:0000313" key="2">
    <source>
        <dbReference type="EMBL" id="OWZ84846.1"/>
    </source>
</evidence>
<dbReference type="OrthoDB" id="9838997at2"/>